<feature type="chain" id="PRO_5013370164" evidence="2">
    <location>
        <begin position="21"/>
        <end position="132"/>
    </location>
</feature>
<feature type="compositionally biased region" description="Basic and acidic residues" evidence="1">
    <location>
        <begin position="54"/>
        <end position="63"/>
    </location>
</feature>
<protein>
    <submittedName>
        <fullName evidence="3">Uncharacterized protein</fullName>
    </submittedName>
</protein>
<sequence length="132" mass="14501">MATFDLLYSLLIDLCHLVRTCIRSAIAQLTEDYSDDGCSYLGRKPSGSQVLLQKRSESTEIHGDQGGLEGDEDYGGSDPGAGSSDESDYVGSNLYEDDDDRGKPVQMTELQKNGCYAIDRATEMMRTLRKTS</sequence>
<reference evidence="4" key="1">
    <citation type="journal article" date="2017" name="Plant J.">
        <title>The pomegranate (Punica granatum L.) genome and the genomics of punicalagin biosynthesis.</title>
        <authorList>
            <person name="Qin G."/>
            <person name="Xu C."/>
            <person name="Ming R."/>
            <person name="Tang H."/>
            <person name="Guyot R."/>
            <person name="Kramer E.M."/>
            <person name="Hu Y."/>
            <person name="Yi X."/>
            <person name="Qi Y."/>
            <person name="Xu X."/>
            <person name="Gao Z."/>
            <person name="Pan H."/>
            <person name="Jian J."/>
            <person name="Tian Y."/>
            <person name="Yue Z."/>
            <person name="Xu Y."/>
        </authorList>
    </citation>
    <scope>NUCLEOTIDE SEQUENCE [LARGE SCALE GENOMIC DNA]</scope>
    <source>
        <strain evidence="4">cv. Dabenzi</strain>
    </source>
</reference>
<feature type="signal peptide" evidence="2">
    <location>
        <begin position="1"/>
        <end position="20"/>
    </location>
</feature>
<organism evidence="3 4">
    <name type="scientific">Punica granatum</name>
    <name type="common">Pomegranate</name>
    <dbReference type="NCBI Taxonomy" id="22663"/>
    <lineage>
        <taxon>Eukaryota</taxon>
        <taxon>Viridiplantae</taxon>
        <taxon>Streptophyta</taxon>
        <taxon>Embryophyta</taxon>
        <taxon>Tracheophyta</taxon>
        <taxon>Spermatophyta</taxon>
        <taxon>Magnoliopsida</taxon>
        <taxon>eudicotyledons</taxon>
        <taxon>Gunneridae</taxon>
        <taxon>Pentapetalae</taxon>
        <taxon>rosids</taxon>
        <taxon>malvids</taxon>
        <taxon>Myrtales</taxon>
        <taxon>Lythraceae</taxon>
        <taxon>Punica</taxon>
    </lineage>
</organism>
<feature type="region of interest" description="Disordered" evidence="1">
    <location>
        <begin position="44"/>
        <end position="106"/>
    </location>
</feature>
<proteinExistence type="predicted"/>
<accession>A0A218Y344</accession>
<dbReference type="Proteomes" id="UP000197138">
    <property type="component" value="Unassembled WGS sequence"/>
</dbReference>
<name>A0A218Y344_PUNGR</name>
<evidence type="ECO:0000256" key="1">
    <source>
        <dbReference type="SAM" id="MobiDB-lite"/>
    </source>
</evidence>
<evidence type="ECO:0000313" key="3">
    <source>
        <dbReference type="EMBL" id="OWM91251.1"/>
    </source>
</evidence>
<gene>
    <name evidence="3" type="ORF">CDL15_Pgr000195</name>
</gene>
<comment type="caution">
    <text evidence="3">The sequence shown here is derived from an EMBL/GenBank/DDBJ whole genome shotgun (WGS) entry which is preliminary data.</text>
</comment>
<keyword evidence="2" id="KW-0732">Signal</keyword>
<dbReference type="EMBL" id="MTKT01000299">
    <property type="protein sequence ID" value="OWM91251.1"/>
    <property type="molecule type" value="Genomic_DNA"/>
</dbReference>
<evidence type="ECO:0000313" key="4">
    <source>
        <dbReference type="Proteomes" id="UP000197138"/>
    </source>
</evidence>
<dbReference type="AlphaFoldDB" id="A0A218Y344"/>
<evidence type="ECO:0000256" key="2">
    <source>
        <dbReference type="SAM" id="SignalP"/>
    </source>
</evidence>